<dbReference type="CDD" id="cd04181">
    <property type="entry name" value="NTP_transferase"/>
    <property type="match status" value="1"/>
</dbReference>
<dbReference type="InterPro" id="IPR005835">
    <property type="entry name" value="NTP_transferase_dom"/>
</dbReference>
<dbReference type="InterPro" id="IPR050486">
    <property type="entry name" value="Mannose-1P_guanyltransferase"/>
</dbReference>
<dbReference type="GO" id="GO:0016740">
    <property type="term" value="F:transferase activity"/>
    <property type="evidence" value="ECO:0007669"/>
    <property type="project" value="UniProtKB-KW"/>
</dbReference>
<gene>
    <name evidence="2" type="ORF">CFX1CAM_0245</name>
</gene>
<sequence length="337" mass="37871">MPRPLKIVIPMAGYGTRLRPLTWSKPKPLVPLAGKTVLDYLVDMFHSVSNFEQAEFVFILGPTMGEQIQEYTSWHYPNLKVHYPIQPEMIGQSDAFWQAREFLHGSMLMAFSDTLIEIDFSFLKDEQADGIAWVKPVPDPRRFGVAEVDENGRVTRLIEKPQSMDNNLVLVGCYYFREAEELLSAIKAQKEQDLSLRGEFYLADAINILLERGFNMRTEIVDTWLDAGTIAATIETNRYLMDHGRENSAAWTDLEDSLIIPPVNLHPSAQIRKSTIGPYVSLGEGTLVENSLIEDAIIGSETVITDCKLETSLIGDRVTISGVSGKFNLGDDSQVQR</sequence>
<accession>A0A1Y6K0Z4</accession>
<dbReference type="AlphaFoldDB" id="A0A1Y6K0Z4"/>
<dbReference type="Pfam" id="PF00483">
    <property type="entry name" value="NTP_transferase"/>
    <property type="match status" value="1"/>
</dbReference>
<dbReference type="RefSeq" id="WP_087861256.1">
    <property type="nucleotide sequence ID" value="NZ_LT859958.1"/>
</dbReference>
<keyword evidence="2" id="KW-0808">Transferase</keyword>
<dbReference type="InterPro" id="IPR029044">
    <property type="entry name" value="Nucleotide-diphossugar_trans"/>
</dbReference>
<evidence type="ECO:0000313" key="2">
    <source>
        <dbReference type="EMBL" id="SMX53311.1"/>
    </source>
</evidence>
<dbReference type="PANTHER" id="PTHR22572">
    <property type="entry name" value="SUGAR-1-PHOSPHATE GUANYL TRANSFERASE"/>
    <property type="match status" value="1"/>
</dbReference>
<reference evidence="3" key="1">
    <citation type="submission" date="2017-05" db="EMBL/GenBank/DDBJ databases">
        <authorList>
            <person name="Kirkegaard R."/>
            <person name="Mcilroy J S."/>
        </authorList>
    </citation>
    <scope>NUCLEOTIDE SEQUENCE [LARGE SCALE GENOMIC DNA]</scope>
</reference>
<organism evidence="2 3">
    <name type="scientific">Candidatus Brevifilum fermentans</name>
    <dbReference type="NCBI Taxonomy" id="1986204"/>
    <lineage>
        <taxon>Bacteria</taxon>
        <taxon>Bacillati</taxon>
        <taxon>Chloroflexota</taxon>
        <taxon>Anaerolineae</taxon>
        <taxon>Anaerolineales</taxon>
        <taxon>Anaerolineaceae</taxon>
        <taxon>Candidatus Brevifilum</taxon>
    </lineage>
</organism>
<keyword evidence="3" id="KW-1185">Reference proteome</keyword>
<dbReference type="Gene3D" id="3.90.550.10">
    <property type="entry name" value="Spore Coat Polysaccharide Biosynthesis Protein SpsA, Chain A"/>
    <property type="match status" value="1"/>
</dbReference>
<dbReference type="SUPFAM" id="SSF53448">
    <property type="entry name" value="Nucleotide-diphospho-sugar transferases"/>
    <property type="match status" value="1"/>
</dbReference>
<name>A0A1Y6K0Z4_9CHLR</name>
<dbReference type="KEGG" id="abat:CFX1CAM_0245"/>
<evidence type="ECO:0000313" key="3">
    <source>
        <dbReference type="Proteomes" id="UP000195514"/>
    </source>
</evidence>
<dbReference type="OrthoDB" id="9803871at2"/>
<proteinExistence type="predicted"/>
<dbReference type="EMBL" id="LT859958">
    <property type="protein sequence ID" value="SMX53311.1"/>
    <property type="molecule type" value="Genomic_DNA"/>
</dbReference>
<evidence type="ECO:0000259" key="1">
    <source>
        <dbReference type="Pfam" id="PF00483"/>
    </source>
</evidence>
<feature type="domain" description="Nucleotidyl transferase" evidence="1">
    <location>
        <begin position="8"/>
        <end position="240"/>
    </location>
</feature>
<protein>
    <submittedName>
        <fullName evidence="2">Putative nucleotidyl transferase</fullName>
    </submittedName>
</protein>
<dbReference type="Proteomes" id="UP000195514">
    <property type="component" value="Chromosome I"/>
</dbReference>